<accession>A0A2H0V6L6</accession>
<organism evidence="7 8">
    <name type="scientific">Candidatus Falkowbacteria bacterium CG10_big_fil_rev_8_21_14_0_10_37_6</name>
    <dbReference type="NCBI Taxonomy" id="1974563"/>
    <lineage>
        <taxon>Bacteria</taxon>
        <taxon>Candidatus Falkowiibacteriota</taxon>
    </lineage>
</organism>
<dbReference type="InterPro" id="IPR001173">
    <property type="entry name" value="Glyco_trans_2-like"/>
</dbReference>
<dbReference type="EMBL" id="PFAN01000137">
    <property type="protein sequence ID" value="PIR94702.1"/>
    <property type="molecule type" value="Genomic_DNA"/>
</dbReference>
<evidence type="ECO:0000313" key="7">
    <source>
        <dbReference type="EMBL" id="PIR94702.1"/>
    </source>
</evidence>
<keyword evidence="4" id="KW-0808">Transferase</keyword>
<reference evidence="8" key="1">
    <citation type="submission" date="2017-09" db="EMBL/GenBank/DDBJ databases">
        <title>Depth-based differentiation of microbial function through sediment-hosted aquifers and enrichment of novel symbionts in the deep terrestrial subsurface.</title>
        <authorList>
            <person name="Probst A.J."/>
            <person name="Ladd B."/>
            <person name="Jarett J.K."/>
            <person name="Geller-Mcgrath D.E."/>
            <person name="Sieber C.M.K."/>
            <person name="Emerson J.B."/>
            <person name="Anantharaman K."/>
            <person name="Thomas B.C."/>
            <person name="Malmstrom R."/>
            <person name="Stieglmeier M."/>
            <person name="Klingl A."/>
            <person name="Woyke T."/>
            <person name="Ryan C.M."/>
            <person name="Banfield J.F."/>
        </authorList>
    </citation>
    <scope>NUCLEOTIDE SEQUENCE [LARGE SCALE GENOMIC DNA]</scope>
</reference>
<comment type="caution">
    <text evidence="7">The sequence shown here is derived from an EMBL/GenBank/DDBJ whole genome shotgun (WGS) entry which is preliminary data.</text>
</comment>
<protein>
    <recommendedName>
        <fullName evidence="6">Glycosyltransferase 2-like domain-containing protein</fullName>
    </recommendedName>
</protein>
<dbReference type="Gene3D" id="3.90.550.10">
    <property type="entry name" value="Spore Coat Polysaccharide Biosynthesis Protein SpsA, Chain A"/>
    <property type="match status" value="1"/>
</dbReference>
<evidence type="ECO:0000256" key="5">
    <source>
        <dbReference type="ARBA" id="ARBA00022842"/>
    </source>
</evidence>
<dbReference type="InterPro" id="IPR029044">
    <property type="entry name" value="Nucleotide-diphossugar_trans"/>
</dbReference>
<sequence>MNKSLSIIVPVHNEALNIKDTVKNIFVAIKQNNIFDYEILICESGSTDGTVQIINDLKKNNQNIKVLIFPDNYNLGEKYRNAIQKAQKKYIAYIPGDNDIDLESIIKIFSVIGKADIILTYTVNMEKRPLTRRIFSYSYTFLMNLISGYNIKYYNGACVFLASELKKIRVMSAGFSYMSEIVVKLLNKNLAYYELPMKVVGRDEDKSSALQLRNFIDTGIIIVRLFWDLKIKKIFRFEKYKP</sequence>
<evidence type="ECO:0000259" key="6">
    <source>
        <dbReference type="Pfam" id="PF00535"/>
    </source>
</evidence>
<dbReference type="Proteomes" id="UP000228614">
    <property type="component" value="Unassembled WGS sequence"/>
</dbReference>
<feature type="domain" description="Glycosyltransferase 2-like" evidence="6">
    <location>
        <begin position="6"/>
        <end position="160"/>
    </location>
</feature>
<keyword evidence="5" id="KW-0460">Magnesium</keyword>
<proteinExistence type="inferred from homology"/>
<evidence type="ECO:0000256" key="1">
    <source>
        <dbReference type="ARBA" id="ARBA00001946"/>
    </source>
</evidence>
<dbReference type="PANTHER" id="PTHR48090:SF10">
    <property type="entry name" value="GLUCOSYL-3-PHOSPHOGLYCERATE SYNTHASE"/>
    <property type="match status" value="1"/>
</dbReference>
<dbReference type="GO" id="GO:0016757">
    <property type="term" value="F:glycosyltransferase activity"/>
    <property type="evidence" value="ECO:0007669"/>
    <property type="project" value="UniProtKB-KW"/>
</dbReference>
<name>A0A2H0V6L6_9BACT</name>
<dbReference type="AlphaFoldDB" id="A0A2H0V6L6"/>
<evidence type="ECO:0000313" key="8">
    <source>
        <dbReference type="Proteomes" id="UP000228614"/>
    </source>
</evidence>
<dbReference type="InterPro" id="IPR050256">
    <property type="entry name" value="Glycosyltransferase_2"/>
</dbReference>
<evidence type="ECO:0000256" key="3">
    <source>
        <dbReference type="ARBA" id="ARBA00022676"/>
    </source>
</evidence>
<comment type="similarity">
    <text evidence="2">Belongs to the glycosyltransferase 2 family.</text>
</comment>
<dbReference type="Pfam" id="PF00535">
    <property type="entry name" value="Glycos_transf_2"/>
    <property type="match status" value="1"/>
</dbReference>
<comment type="cofactor">
    <cofactor evidence="1">
        <name>Mg(2+)</name>
        <dbReference type="ChEBI" id="CHEBI:18420"/>
    </cofactor>
</comment>
<dbReference type="PANTHER" id="PTHR48090">
    <property type="entry name" value="UNDECAPRENYL-PHOSPHATE 4-DEOXY-4-FORMAMIDO-L-ARABINOSE TRANSFERASE-RELATED"/>
    <property type="match status" value="1"/>
</dbReference>
<evidence type="ECO:0000256" key="4">
    <source>
        <dbReference type="ARBA" id="ARBA00022679"/>
    </source>
</evidence>
<keyword evidence="3" id="KW-0328">Glycosyltransferase</keyword>
<evidence type="ECO:0000256" key="2">
    <source>
        <dbReference type="ARBA" id="ARBA00006739"/>
    </source>
</evidence>
<dbReference type="CDD" id="cd04179">
    <property type="entry name" value="DPM_DPG-synthase_like"/>
    <property type="match status" value="1"/>
</dbReference>
<gene>
    <name evidence="7" type="ORF">COT95_02785</name>
</gene>
<dbReference type="SUPFAM" id="SSF53448">
    <property type="entry name" value="Nucleotide-diphospho-sugar transferases"/>
    <property type="match status" value="1"/>
</dbReference>